<feature type="domain" description="DSBA-like thioredoxin" evidence="1">
    <location>
        <begin position="3"/>
        <end position="203"/>
    </location>
</feature>
<evidence type="ECO:0000313" key="3">
    <source>
        <dbReference type="Proteomes" id="UP000749311"/>
    </source>
</evidence>
<dbReference type="PANTHER" id="PTHR13887:SF41">
    <property type="entry name" value="THIOREDOXIN SUPERFAMILY PROTEIN"/>
    <property type="match status" value="1"/>
</dbReference>
<accession>A0ABX0SB65</accession>
<dbReference type="InterPro" id="IPR001853">
    <property type="entry name" value="DSBA-like_thioredoxin_dom"/>
</dbReference>
<protein>
    <submittedName>
        <fullName evidence="2">DsbA family dithiol-disulfide isomerase</fullName>
    </submittedName>
</protein>
<dbReference type="GO" id="GO:0016853">
    <property type="term" value="F:isomerase activity"/>
    <property type="evidence" value="ECO:0007669"/>
    <property type="project" value="UniProtKB-KW"/>
</dbReference>
<name>A0ABX0SB65_9ACTN</name>
<dbReference type="CDD" id="cd03024">
    <property type="entry name" value="DsbA_FrnE"/>
    <property type="match status" value="1"/>
</dbReference>
<evidence type="ECO:0000313" key="2">
    <source>
        <dbReference type="EMBL" id="NIH55638.1"/>
    </source>
</evidence>
<evidence type="ECO:0000259" key="1">
    <source>
        <dbReference type="Pfam" id="PF01323"/>
    </source>
</evidence>
<gene>
    <name evidence="2" type="ORF">FB473_000283</name>
</gene>
<dbReference type="Proteomes" id="UP000749311">
    <property type="component" value="Unassembled WGS sequence"/>
</dbReference>
<dbReference type="Pfam" id="PF01323">
    <property type="entry name" value="DSBA"/>
    <property type="match status" value="1"/>
</dbReference>
<keyword evidence="3" id="KW-1185">Reference proteome</keyword>
<dbReference type="EMBL" id="JAAMOZ010000001">
    <property type="protein sequence ID" value="NIH55638.1"/>
    <property type="molecule type" value="Genomic_DNA"/>
</dbReference>
<dbReference type="Gene3D" id="3.40.30.10">
    <property type="entry name" value="Glutaredoxin"/>
    <property type="match status" value="1"/>
</dbReference>
<dbReference type="PANTHER" id="PTHR13887">
    <property type="entry name" value="GLUTATHIONE S-TRANSFERASE KAPPA"/>
    <property type="match status" value="1"/>
</dbReference>
<keyword evidence="2" id="KW-0413">Isomerase</keyword>
<comment type="caution">
    <text evidence="2">The sequence shown here is derived from an EMBL/GenBank/DDBJ whole genome shotgun (WGS) entry which is preliminary data.</text>
</comment>
<reference evidence="2 3" key="1">
    <citation type="submission" date="2020-02" db="EMBL/GenBank/DDBJ databases">
        <title>Sequencing the genomes of 1000 actinobacteria strains.</title>
        <authorList>
            <person name="Klenk H.-P."/>
        </authorList>
    </citation>
    <scope>NUCLEOTIDE SEQUENCE [LARGE SCALE GENOMIC DNA]</scope>
    <source>
        <strain evidence="2 3">DSM 19609</strain>
    </source>
</reference>
<sequence length="241" mass="25795">MRIEVWSDVICPFCYIGKAELTKALATFAHADEVDVVYRSFELDPQAPRTGQDPVASLADKYGMSREQVAANNDQVAARAGSVGLAFDWAASKPTNTFDAHRIVKLAETENKSTEVVDALMKAYFAEGELVSDHEVLVRIATDAGLDEARVRQVLDGIEFAEDVHTDEQEAAAYGATAVPFFLFDGQWAVTGAQPADMLGQALDQVWSETHKPRFITLGAEFDNAGGGCGCGGGSCGCGAH</sequence>
<proteinExistence type="predicted"/>
<organism evidence="2 3">
    <name type="scientific">Brooklawnia cerclae</name>
    <dbReference type="NCBI Taxonomy" id="349934"/>
    <lineage>
        <taxon>Bacteria</taxon>
        <taxon>Bacillati</taxon>
        <taxon>Actinomycetota</taxon>
        <taxon>Actinomycetes</taxon>
        <taxon>Propionibacteriales</taxon>
        <taxon>Propionibacteriaceae</taxon>
        <taxon>Brooklawnia</taxon>
    </lineage>
</organism>
<dbReference type="RefSeq" id="WP_167164143.1">
    <property type="nucleotide sequence ID" value="NZ_BAAAOO010000012.1"/>
</dbReference>
<dbReference type="InterPro" id="IPR036249">
    <property type="entry name" value="Thioredoxin-like_sf"/>
</dbReference>
<dbReference type="SUPFAM" id="SSF52833">
    <property type="entry name" value="Thioredoxin-like"/>
    <property type="match status" value="1"/>
</dbReference>